<evidence type="ECO:0000313" key="2">
    <source>
        <dbReference type="Proteomes" id="UP000031843"/>
    </source>
</evidence>
<dbReference type="KEGG" id="cbw:RR42_s2884"/>
<reference evidence="1 2" key="1">
    <citation type="journal article" date="2015" name="Genome Announc.">
        <title>Complete Genome Sequence of Cupriavidus basilensis 4G11, Isolated from the Oak Ridge Field Research Center Site.</title>
        <authorList>
            <person name="Ray J."/>
            <person name="Waters R.J."/>
            <person name="Skerker J.M."/>
            <person name="Kuehl J.V."/>
            <person name="Price M.N."/>
            <person name="Huang J."/>
            <person name="Chakraborty R."/>
            <person name="Arkin A.P."/>
            <person name="Deutschbauer A."/>
        </authorList>
    </citation>
    <scope>NUCLEOTIDE SEQUENCE [LARGE SCALE GENOMIC DNA]</scope>
    <source>
        <strain evidence="1">4G11</strain>
    </source>
</reference>
<organism evidence="1 2">
    <name type="scientific">Cupriavidus basilensis</name>
    <dbReference type="NCBI Taxonomy" id="68895"/>
    <lineage>
        <taxon>Bacteria</taxon>
        <taxon>Pseudomonadati</taxon>
        <taxon>Pseudomonadota</taxon>
        <taxon>Betaproteobacteria</taxon>
        <taxon>Burkholderiales</taxon>
        <taxon>Burkholderiaceae</taxon>
        <taxon>Cupriavidus</taxon>
    </lineage>
</organism>
<sequence>MAEFAAGDGMRKKTSGEWVREVMFLMIRRQWLVALSKA</sequence>
<name>A0A0C4YPQ3_9BURK</name>
<evidence type="ECO:0000313" key="1">
    <source>
        <dbReference type="EMBL" id="AJG24465.1"/>
    </source>
</evidence>
<keyword evidence="2" id="KW-1185">Reference proteome</keyword>
<protein>
    <submittedName>
        <fullName evidence="1">Uncharacterized protein</fullName>
    </submittedName>
</protein>
<dbReference type="AlphaFoldDB" id="A0A0C4YPQ3"/>
<proteinExistence type="predicted"/>
<dbReference type="Proteomes" id="UP000031843">
    <property type="component" value="Chromosome secondary"/>
</dbReference>
<dbReference type="EMBL" id="CP010537">
    <property type="protein sequence ID" value="AJG24465.1"/>
    <property type="molecule type" value="Genomic_DNA"/>
</dbReference>
<accession>A0A0C4YPQ3</accession>
<gene>
    <name evidence="1" type="ORF">RR42_s2884</name>
</gene>